<dbReference type="OrthoDB" id="2247269at2759"/>
<keyword evidence="2" id="KW-1185">Reference proteome</keyword>
<organism evidence="1 2">
    <name type="scientific">Circinella minor</name>
    <dbReference type="NCBI Taxonomy" id="1195481"/>
    <lineage>
        <taxon>Eukaryota</taxon>
        <taxon>Fungi</taxon>
        <taxon>Fungi incertae sedis</taxon>
        <taxon>Mucoromycota</taxon>
        <taxon>Mucoromycotina</taxon>
        <taxon>Mucoromycetes</taxon>
        <taxon>Mucorales</taxon>
        <taxon>Lichtheimiaceae</taxon>
        <taxon>Circinella</taxon>
    </lineage>
</organism>
<proteinExistence type="predicted"/>
<dbReference type="Proteomes" id="UP000646827">
    <property type="component" value="Unassembled WGS sequence"/>
</dbReference>
<dbReference type="EMBL" id="JAEPRB010000293">
    <property type="protein sequence ID" value="KAG2217506.1"/>
    <property type="molecule type" value="Genomic_DNA"/>
</dbReference>
<comment type="caution">
    <text evidence="1">The sequence shown here is derived from an EMBL/GenBank/DDBJ whole genome shotgun (WGS) entry which is preliminary data.</text>
</comment>
<evidence type="ECO:0000313" key="2">
    <source>
        <dbReference type="Proteomes" id="UP000646827"/>
    </source>
</evidence>
<accession>A0A8H7VBW6</accession>
<dbReference type="AlphaFoldDB" id="A0A8H7VBW6"/>
<gene>
    <name evidence="1" type="ORF">INT45_001793</name>
</gene>
<protein>
    <submittedName>
        <fullName evidence="1">Uncharacterized protein</fullName>
    </submittedName>
</protein>
<evidence type="ECO:0000313" key="1">
    <source>
        <dbReference type="EMBL" id="KAG2217506.1"/>
    </source>
</evidence>
<name>A0A8H7VBW6_9FUNG</name>
<sequence length="494" mass="56606">MSSQLLLENELAVMQLMKDYLSNNNESTWNTATLVKVVLDQYSITAVVDDISLFFKLYNNVLQQFAEDSTNTSKQIVAQRRIMYLERIQETPVIKDLFQAQFLKDIRQSGATVAATQLVQQGASILENNNISTTKVDRAMTVEETVVLLIDKYGENGVLDLTKTKLPNRYQKVLPAIKKHYRMGLTATATLEERRVLKAFAACKSSSDIEELLGKLYTGSSVNNNLRYLRTAISSLNDLWLSKELLDKNEGWMRQNLYSTIFDRLFLFHPHFITKRSECYSAVVEELRVDDESVARQRVDFILRSSNDGSDYCSAEEKAEGKSDAKDYRKGKVLQRGMIDLWAKRLLRSHKLAGMLEAITCQWNNRRLHIYATRLITPNRYLVYQKTNLTIPSDQYHCATASHSILILLSLMHEATINYIRIQESVEVENQFDDEDGPPKPALTEKEVEDIVVICQGCSYPEELMVMDNWEAFVIDDCDPNNQFLPNKKRKSSA</sequence>
<reference evidence="1 2" key="1">
    <citation type="submission" date="2020-12" db="EMBL/GenBank/DDBJ databases">
        <title>Metabolic potential, ecology and presence of endohyphal bacteria is reflected in genomic diversity of Mucoromycotina.</title>
        <authorList>
            <person name="Muszewska A."/>
            <person name="Okrasinska A."/>
            <person name="Steczkiewicz K."/>
            <person name="Drgas O."/>
            <person name="Orlowska M."/>
            <person name="Perlinska-Lenart U."/>
            <person name="Aleksandrzak-Piekarczyk T."/>
            <person name="Szatraj K."/>
            <person name="Zielenkiewicz U."/>
            <person name="Pilsyk S."/>
            <person name="Malc E."/>
            <person name="Mieczkowski P."/>
            <person name="Kruszewska J.S."/>
            <person name="Biernat P."/>
            <person name="Pawlowska J."/>
        </authorList>
    </citation>
    <scope>NUCLEOTIDE SEQUENCE [LARGE SCALE GENOMIC DNA]</scope>
    <source>
        <strain evidence="1 2">CBS 142.35</strain>
    </source>
</reference>